<protein>
    <recommendedName>
        <fullName evidence="1">Reverse transcriptase zinc-binding domain-containing protein</fullName>
    </recommendedName>
</protein>
<dbReference type="AlphaFoldDB" id="A0A9Q1GI79"/>
<dbReference type="Proteomes" id="UP001153076">
    <property type="component" value="Unassembled WGS sequence"/>
</dbReference>
<comment type="caution">
    <text evidence="2">The sequence shown here is derived from an EMBL/GenBank/DDBJ whole genome shotgun (WGS) entry which is preliminary data.</text>
</comment>
<dbReference type="PANTHER" id="PTHR33116">
    <property type="entry name" value="REVERSE TRANSCRIPTASE ZINC-BINDING DOMAIN-CONTAINING PROTEIN-RELATED-RELATED"/>
    <property type="match status" value="1"/>
</dbReference>
<dbReference type="PANTHER" id="PTHR33116:SF84">
    <property type="entry name" value="RNA-DIRECTED DNA POLYMERASE"/>
    <property type="match status" value="1"/>
</dbReference>
<sequence>MTQILRKHDFSFQVTSLHGLMDSIVAFRRQDWWKYTPKSDTSWYCKKLQRVKERFKTYPTEEYKVKEGYIWLLQDSNTPHWGKLIWSRLSIPRHSFTAWIFMHQKLPVLHRIGRFTHLQFTDCKMCQQSTETQEHQFFECKYAKDNWSLLLTEWDVKVQLNGMEAYIRSLTKLQTPRKLRRLIHAVAKVVIYHIWLTRNIILLKNKVYPVQEILKEIKG</sequence>
<organism evidence="2 3">
    <name type="scientific">Carnegiea gigantea</name>
    <dbReference type="NCBI Taxonomy" id="171969"/>
    <lineage>
        <taxon>Eukaryota</taxon>
        <taxon>Viridiplantae</taxon>
        <taxon>Streptophyta</taxon>
        <taxon>Embryophyta</taxon>
        <taxon>Tracheophyta</taxon>
        <taxon>Spermatophyta</taxon>
        <taxon>Magnoliopsida</taxon>
        <taxon>eudicotyledons</taxon>
        <taxon>Gunneridae</taxon>
        <taxon>Pentapetalae</taxon>
        <taxon>Caryophyllales</taxon>
        <taxon>Cactineae</taxon>
        <taxon>Cactaceae</taxon>
        <taxon>Cactoideae</taxon>
        <taxon>Echinocereeae</taxon>
        <taxon>Carnegiea</taxon>
    </lineage>
</organism>
<feature type="domain" description="Reverse transcriptase zinc-binding" evidence="1">
    <location>
        <begin position="63"/>
        <end position="147"/>
    </location>
</feature>
<dbReference type="OrthoDB" id="1210636at2759"/>
<dbReference type="InterPro" id="IPR026960">
    <property type="entry name" value="RVT-Znf"/>
</dbReference>
<reference evidence="2" key="1">
    <citation type="submission" date="2022-04" db="EMBL/GenBank/DDBJ databases">
        <title>Carnegiea gigantea Genome sequencing and assembly v2.</title>
        <authorList>
            <person name="Copetti D."/>
            <person name="Sanderson M.J."/>
            <person name="Burquez A."/>
            <person name="Wojciechowski M.F."/>
        </authorList>
    </citation>
    <scope>NUCLEOTIDE SEQUENCE</scope>
    <source>
        <strain evidence="2">SGP5-SGP5p</strain>
        <tissue evidence="2">Aerial part</tissue>
    </source>
</reference>
<gene>
    <name evidence="2" type="ORF">Cgig2_031368</name>
</gene>
<evidence type="ECO:0000313" key="3">
    <source>
        <dbReference type="Proteomes" id="UP001153076"/>
    </source>
</evidence>
<keyword evidence="3" id="KW-1185">Reference proteome</keyword>
<dbReference type="Pfam" id="PF13966">
    <property type="entry name" value="zf-RVT"/>
    <property type="match status" value="1"/>
</dbReference>
<proteinExistence type="predicted"/>
<evidence type="ECO:0000313" key="2">
    <source>
        <dbReference type="EMBL" id="KAJ8421075.1"/>
    </source>
</evidence>
<dbReference type="EMBL" id="JAKOGI010002937">
    <property type="protein sequence ID" value="KAJ8421075.1"/>
    <property type="molecule type" value="Genomic_DNA"/>
</dbReference>
<evidence type="ECO:0000259" key="1">
    <source>
        <dbReference type="Pfam" id="PF13966"/>
    </source>
</evidence>
<accession>A0A9Q1GI79</accession>
<name>A0A9Q1GI79_9CARY</name>